<keyword evidence="2" id="KW-1185">Reference proteome</keyword>
<protein>
    <submittedName>
        <fullName evidence="1">Uncharacterized protein</fullName>
    </submittedName>
</protein>
<dbReference type="EMBL" id="VOIH02000003">
    <property type="protein sequence ID" value="KAF3450562.1"/>
    <property type="molecule type" value="Genomic_DNA"/>
</dbReference>
<reference evidence="1" key="1">
    <citation type="submission" date="2020-03" db="EMBL/GenBank/DDBJ databases">
        <title>A high-quality chromosome-level genome assembly of a woody plant with both climbing and erect habits, Rhamnella rubrinervis.</title>
        <authorList>
            <person name="Lu Z."/>
            <person name="Yang Y."/>
            <person name="Zhu X."/>
            <person name="Sun Y."/>
        </authorList>
    </citation>
    <scope>NUCLEOTIDE SEQUENCE</scope>
    <source>
        <strain evidence="1">BYM</strain>
        <tissue evidence="1">Leaf</tissue>
    </source>
</reference>
<comment type="caution">
    <text evidence="1">The sequence shown here is derived from an EMBL/GenBank/DDBJ whole genome shotgun (WGS) entry which is preliminary data.</text>
</comment>
<gene>
    <name evidence="1" type="ORF">FNV43_RR06651</name>
</gene>
<evidence type="ECO:0000313" key="1">
    <source>
        <dbReference type="EMBL" id="KAF3450562.1"/>
    </source>
</evidence>
<organism evidence="1 2">
    <name type="scientific">Rhamnella rubrinervis</name>
    <dbReference type="NCBI Taxonomy" id="2594499"/>
    <lineage>
        <taxon>Eukaryota</taxon>
        <taxon>Viridiplantae</taxon>
        <taxon>Streptophyta</taxon>
        <taxon>Embryophyta</taxon>
        <taxon>Tracheophyta</taxon>
        <taxon>Spermatophyta</taxon>
        <taxon>Magnoliopsida</taxon>
        <taxon>eudicotyledons</taxon>
        <taxon>Gunneridae</taxon>
        <taxon>Pentapetalae</taxon>
        <taxon>rosids</taxon>
        <taxon>fabids</taxon>
        <taxon>Rosales</taxon>
        <taxon>Rhamnaceae</taxon>
        <taxon>rhamnoid group</taxon>
        <taxon>Rhamneae</taxon>
        <taxon>Rhamnella</taxon>
    </lineage>
</organism>
<dbReference type="Proteomes" id="UP000796880">
    <property type="component" value="Unassembled WGS sequence"/>
</dbReference>
<dbReference type="AlphaFoldDB" id="A0A8K0MLM8"/>
<proteinExistence type="predicted"/>
<name>A0A8K0MLM8_9ROSA</name>
<sequence length="71" mass="8330">MANLGNLVLPLNCSMTFFFLQIFLTRVSRAQFVVWSTSPDKWNGIIAQKRGRRWLDWLHIKSPRVKHSVCL</sequence>
<evidence type="ECO:0000313" key="2">
    <source>
        <dbReference type="Proteomes" id="UP000796880"/>
    </source>
</evidence>
<accession>A0A8K0MLM8</accession>